<dbReference type="Proteomes" id="UP000229681">
    <property type="component" value="Unassembled WGS sequence"/>
</dbReference>
<dbReference type="InterPro" id="IPR049577">
    <property type="entry name" value="GMPP_N"/>
</dbReference>
<evidence type="ECO:0000256" key="5">
    <source>
        <dbReference type="ARBA" id="ARBA00022741"/>
    </source>
</evidence>
<evidence type="ECO:0000313" key="11">
    <source>
        <dbReference type="Proteomes" id="UP000229681"/>
    </source>
</evidence>
<comment type="similarity">
    <text evidence="1">Belongs to the mannose-6-phosphate isomerase type 2 family.</text>
</comment>
<evidence type="ECO:0000256" key="6">
    <source>
        <dbReference type="ARBA" id="ARBA00023134"/>
    </source>
</evidence>
<keyword evidence="5" id="KW-0547">Nucleotide-binding</keyword>
<dbReference type="PANTHER" id="PTHR46390">
    <property type="entry name" value="MANNOSE-1-PHOSPHATE GUANYLYLTRANSFERASE"/>
    <property type="match status" value="1"/>
</dbReference>
<dbReference type="Gene3D" id="3.90.550.10">
    <property type="entry name" value="Spore Coat Polysaccharide Biosynthesis Protein SpsA, Chain A"/>
    <property type="match status" value="1"/>
</dbReference>
<evidence type="ECO:0000256" key="1">
    <source>
        <dbReference type="ARBA" id="ARBA00006115"/>
    </source>
</evidence>
<protein>
    <recommendedName>
        <fullName evidence="2">mannose-1-phosphate guanylyltransferase</fullName>
        <ecNumber evidence="2">2.7.7.13</ecNumber>
    </recommendedName>
</protein>
<dbReference type="EC" id="2.7.7.13" evidence="2"/>
<evidence type="ECO:0000256" key="3">
    <source>
        <dbReference type="ARBA" id="ARBA00022679"/>
    </source>
</evidence>
<evidence type="ECO:0000259" key="8">
    <source>
        <dbReference type="Pfam" id="PF00483"/>
    </source>
</evidence>
<dbReference type="InterPro" id="IPR051161">
    <property type="entry name" value="Mannose-6P_isomerase_type2"/>
</dbReference>
<proteinExistence type="inferred from homology"/>
<evidence type="ECO:0000256" key="4">
    <source>
        <dbReference type="ARBA" id="ARBA00022695"/>
    </source>
</evidence>
<dbReference type="AlphaFoldDB" id="A0A2M8PED3"/>
<evidence type="ECO:0000256" key="2">
    <source>
        <dbReference type="ARBA" id="ARBA00012387"/>
    </source>
</evidence>
<sequence length="353" mass="38947">MSENFYALIMAGGGGTRLWPLSRQDRPKQMLPLTEERTLFQVTVERLRDLLPTDHIFVVTGADMAEALHQSTPNLPFENFIVEPFGRDSGPAAALGVFRIAERDPEAVIAILSADHHIADEEAFLQALRAAVVFARQGYIVTLGIAPSYPATGFGYIERGEKLGEAHGLAVYRSLRFTEKPDEATAALFLSKGTYSWNGGMFIMTAARAKQEFARQQPAMYALLERAIAQPAELPAIWQQIQKISLDYAIMEGAQDVAVIPVQMGWSDVGTWSTLFEVLARDQDDNVVRGGDHIRIDTRSTLIVSERLVVTIGVSNLVIVDSGDVILVCDKDRAQDVREVVRQLKAQGKDAHL</sequence>
<keyword evidence="3 10" id="KW-0808">Transferase</keyword>
<evidence type="ECO:0000256" key="7">
    <source>
        <dbReference type="ARBA" id="ARBA00047343"/>
    </source>
</evidence>
<dbReference type="GO" id="GO:0009298">
    <property type="term" value="P:GDP-mannose biosynthetic process"/>
    <property type="evidence" value="ECO:0007669"/>
    <property type="project" value="TreeGrafter"/>
</dbReference>
<feature type="domain" description="MannoseP isomerase/GMP-like beta-helix" evidence="9">
    <location>
        <begin position="291"/>
        <end position="344"/>
    </location>
</feature>
<evidence type="ECO:0000259" key="9">
    <source>
        <dbReference type="Pfam" id="PF22640"/>
    </source>
</evidence>
<comment type="catalytic activity">
    <reaction evidence="7">
        <text>alpha-D-mannose 1-phosphate + GTP + H(+) = GDP-alpha-D-mannose + diphosphate</text>
        <dbReference type="Rhea" id="RHEA:15229"/>
        <dbReference type="ChEBI" id="CHEBI:15378"/>
        <dbReference type="ChEBI" id="CHEBI:33019"/>
        <dbReference type="ChEBI" id="CHEBI:37565"/>
        <dbReference type="ChEBI" id="CHEBI:57527"/>
        <dbReference type="ChEBI" id="CHEBI:58409"/>
        <dbReference type="EC" id="2.7.7.13"/>
    </reaction>
</comment>
<dbReference type="GO" id="GO:0004475">
    <property type="term" value="F:mannose-1-phosphate guanylyltransferase (GTP) activity"/>
    <property type="evidence" value="ECO:0007669"/>
    <property type="project" value="UniProtKB-EC"/>
</dbReference>
<dbReference type="InterPro" id="IPR005835">
    <property type="entry name" value="NTP_transferase_dom"/>
</dbReference>
<dbReference type="EMBL" id="PGTM01000098">
    <property type="protein sequence ID" value="PJF35907.1"/>
    <property type="molecule type" value="Genomic_DNA"/>
</dbReference>
<dbReference type="GO" id="GO:0005525">
    <property type="term" value="F:GTP binding"/>
    <property type="evidence" value="ECO:0007669"/>
    <property type="project" value="UniProtKB-KW"/>
</dbReference>
<organism evidence="10 11">
    <name type="scientific">Candidatus Thermofonsia Clade 1 bacterium</name>
    <dbReference type="NCBI Taxonomy" id="2364210"/>
    <lineage>
        <taxon>Bacteria</taxon>
        <taxon>Bacillati</taxon>
        <taxon>Chloroflexota</taxon>
        <taxon>Candidatus Thermofontia</taxon>
        <taxon>Candidatus Thermofonsia Clade 1</taxon>
    </lineage>
</organism>
<dbReference type="Pfam" id="PF22640">
    <property type="entry name" value="ManC_GMP_beta-helix"/>
    <property type="match status" value="1"/>
</dbReference>
<dbReference type="Pfam" id="PF00483">
    <property type="entry name" value="NTP_transferase"/>
    <property type="match status" value="1"/>
</dbReference>
<keyword evidence="4" id="KW-0548">Nucleotidyltransferase</keyword>
<reference evidence="10 11" key="1">
    <citation type="submission" date="2017-11" db="EMBL/GenBank/DDBJ databases">
        <title>Evolution of Phototrophy in the Chloroflexi Phylum Driven by Horizontal Gene Transfer.</title>
        <authorList>
            <person name="Ward L.M."/>
            <person name="Hemp J."/>
            <person name="Shih P.M."/>
            <person name="Mcglynn S.E."/>
            <person name="Fischer W."/>
        </authorList>
    </citation>
    <scope>NUCLEOTIDE SEQUENCE [LARGE SCALE GENOMIC DNA]</scope>
    <source>
        <strain evidence="10">JP3_13</strain>
    </source>
</reference>
<dbReference type="InterPro" id="IPR054566">
    <property type="entry name" value="ManC/GMP-like_b-helix"/>
</dbReference>
<keyword evidence="6" id="KW-0342">GTP-binding</keyword>
<dbReference type="InterPro" id="IPR029044">
    <property type="entry name" value="Nucleotide-diphossugar_trans"/>
</dbReference>
<accession>A0A2M8PED3</accession>
<dbReference type="CDD" id="cd02509">
    <property type="entry name" value="GDP-M1P_Guanylyltransferase"/>
    <property type="match status" value="1"/>
</dbReference>
<feature type="domain" description="Nucleotidyl transferase" evidence="8">
    <location>
        <begin position="7"/>
        <end position="283"/>
    </location>
</feature>
<evidence type="ECO:0000313" key="10">
    <source>
        <dbReference type="EMBL" id="PJF35907.1"/>
    </source>
</evidence>
<dbReference type="SUPFAM" id="SSF53448">
    <property type="entry name" value="Nucleotide-diphospho-sugar transferases"/>
    <property type="match status" value="1"/>
</dbReference>
<dbReference type="PANTHER" id="PTHR46390:SF1">
    <property type="entry name" value="MANNOSE-1-PHOSPHATE GUANYLYLTRANSFERASE"/>
    <property type="match status" value="1"/>
</dbReference>
<name>A0A2M8PED3_9CHLR</name>
<dbReference type="FunFam" id="3.90.550.10:FF:000046">
    <property type="entry name" value="Mannose-1-phosphate guanylyltransferase (GDP)"/>
    <property type="match status" value="1"/>
</dbReference>
<dbReference type="SUPFAM" id="SSF159283">
    <property type="entry name" value="Guanosine diphospho-D-mannose pyrophosphorylase/mannose-6-phosphate isomerase linker domain"/>
    <property type="match status" value="1"/>
</dbReference>
<gene>
    <name evidence="10" type="ORF">CUN49_08170</name>
</gene>
<comment type="caution">
    <text evidence="10">The sequence shown here is derived from an EMBL/GenBank/DDBJ whole genome shotgun (WGS) entry which is preliminary data.</text>
</comment>